<reference evidence="1" key="1">
    <citation type="journal article" date="2015" name="Nature">
        <title>Complex archaea that bridge the gap between prokaryotes and eukaryotes.</title>
        <authorList>
            <person name="Spang A."/>
            <person name="Saw J.H."/>
            <person name="Jorgensen S.L."/>
            <person name="Zaremba-Niedzwiedzka K."/>
            <person name="Martijn J."/>
            <person name="Lind A.E."/>
            <person name="van Eijk R."/>
            <person name="Schleper C."/>
            <person name="Guy L."/>
            <person name="Ettema T.J."/>
        </authorList>
    </citation>
    <scope>NUCLEOTIDE SEQUENCE</scope>
</reference>
<protein>
    <submittedName>
        <fullName evidence="1">Uncharacterized protein</fullName>
    </submittedName>
</protein>
<gene>
    <name evidence="1" type="ORF">LCGC14_1894320</name>
</gene>
<evidence type="ECO:0000313" key="1">
    <source>
        <dbReference type="EMBL" id="KKL91477.1"/>
    </source>
</evidence>
<comment type="caution">
    <text evidence="1">The sequence shown here is derived from an EMBL/GenBank/DDBJ whole genome shotgun (WGS) entry which is preliminary data.</text>
</comment>
<organism evidence="1">
    <name type="scientific">marine sediment metagenome</name>
    <dbReference type="NCBI Taxonomy" id="412755"/>
    <lineage>
        <taxon>unclassified sequences</taxon>
        <taxon>metagenomes</taxon>
        <taxon>ecological metagenomes</taxon>
    </lineage>
</organism>
<sequence>MNEKKYKEKLLELLMELSKAKKREVGFVEAKTIVRDGLSILGLDANDILGFAKAPNERKIRRVRGSQAWFKKMYEGGWKYAGNFEYEGLINNGFIVMERELPNLTLNAIREELEAILKEDEESYIHVPNPDLMRIAPGFYQKKESLPGMIAVPGSLKIVSKDIPDSVKAVRDPYLKEIMKIVGEDVKIIPKAVKEPKEGFESEVNDFMIDAKTEMKTLEELFFEGTGKNAVWRGNETKAFKEWKKDLDNGN</sequence>
<accession>A0A0F9IWL1</accession>
<name>A0A0F9IWL1_9ZZZZ</name>
<dbReference type="AlphaFoldDB" id="A0A0F9IWL1"/>
<proteinExistence type="predicted"/>
<dbReference type="EMBL" id="LAZR01019720">
    <property type="protein sequence ID" value="KKL91477.1"/>
    <property type="molecule type" value="Genomic_DNA"/>
</dbReference>